<keyword evidence="3" id="KW-1185">Reference proteome</keyword>
<evidence type="ECO:0000313" key="4">
    <source>
        <dbReference type="WBParaSite" id="HPLM_0002058501-mRNA-1"/>
    </source>
</evidence>
<evidence type="ECO:0000313" key="3">
    <source>
        <dbReference type="Proteomes" id="UP000268014"/>
    </source>
</evidence>
<dbReference type="Proteomes" id="UP000268014">
    <property type="component" value="Unassembled WGS sequence"/>
</dbReference>
<proteinExistence type="predicted"/>
<dbReference type="AlphaFoldDB" id="A0A0N4X893"/>
<feature type="compositionally biased region" description="Polar residues" evidence="1">
    <location>
        <begin position="35"/>
        <end position="45"/>
    </location>
</feature>
<reference evidence="2 3" key="2">
    <citation type="submission" date="2018-11" db="EMBL/GenBank/DDBJ databases">
        <authorList>
            <consortium name="Pathogen Informatics"/>
        </authorList>
    </citation>
    <scope>NUCLEOTIDE SEQUENCE [LARGE SCALE GENOMIC DNA]</scope>
    <source>
        <strain evidence="2 3">MHpl1</strain>
    </source>
</reference>
<feature type="compositionally biased region" description="Basic and acidic residues" evidence="1">
    <location>
        <begin position="46"/>
        <end position="58"/>
    </location>
</feature>
<feature type="region of interest" description="Disordered" evidence="1">
    <location>
        <begin position="1"/>
        <end position="66"/>
    </location>
</feature>
<sequence>MSSSSPSPTGDERRWTAGKGGVNDEEEELHGGKAETSTQYTSAVQNDKDVSGRLDRTHSQCPSTTNIDSSRRLIPWGVSISA</sequence>
<protein>
    <submittedName>
        <fullName evidence="2 4">Uncharacterized protein</fullName>
    </submittedName>
</protein>
<accession>A0A0N4X893</accession>
<name>A0A0N4X893_HAEPC</name>
<gene>
    <name evidence="2" type="ORF">HPLM_LOCUS20577</name>
</gene>
<reference evidence="4" key="1">
    <citation type="submission" date="2017-02" db="UniProtKB">
        <authorList>
            <consortium name="WormBaseParasite"/>
        </authorList>
    </citation>
    <scope>IDENTIFICATION</scope>
</reference>
<evidence type="ECO:0000313" key="2">
    <source>
        <dbReference type="EMBL" id="VDO84717.1"/>
    </source>
</evidence>
<organism evidence="4">
    <name type="scientific">Haemonchus placei</name>
    <name type="common">Barber's pole worm</name>
    <dbReference type="NCBI Taxonomy" id="6290"/>
    <lineage>
        <taxon>Eukaryota</taxon>
        <taxon>Metazoa</taxon>
        <taxon>Ecdysozoa</taxon>
        <taxon>Nematoda</taxon>
        <taxon>Chromadorea</taxon>
        <taxon>Rhabditida</taxon>
        <taxon>Rhabditina</taxon>
        <taxon>Rhabditomorpha</taxon>
        <taxon>Strongyloidea</taxon>
        <taxon>Trichostrongylidae</taxon>
        <taxon>Haemonchus</taxon>
    </lineage>
</organism>
<dbReference type="EMBL" id="UZAF01022356">
    <property type="protein sequence ID" value="VDO84717.1"/>
    <property type="molecule type" value="Genomic_DNA"/>
</dbReference>
<evidence type="ECO:0000256" key="1">
    <source>
        <dbReference type="SAM" id="MobiDB-lite"/>
    </source>
</evidence>
<dbReference type="WBParaSite" id="HPLM_0002058501-mRNA-1">
    <property type="protein sequence ID" value="HPLM_0002058501-mRNA-1"/>
    <property type="gene ID" value="HPLM_0002058501"/>
</dbReference>